<evidence type="ECO:0000256" key="1">
    <source>
        <dbReference type="ARBA" id="ARBA00022729"/>
    </source>
</evidence>
<accession>A0A250FRS3</accession>
<dbReference type="InterPro" id="IPR017689">
    <property type="entry name" value="BamD"/>
</dbReference>
<evidence type="ECO:0000313" key="6">
    <source>
        <dbReference type="Proteomes" id="UP000217250"/>
    </source>
</evidence>
<dbReference type="InterPro" id="IPR011990">
    <property type="entry name" value="TPR-like_helical_dom_sf"/>
</dbReference>
<dbReference type="SUPFAM" id="SSF48452">
    <property type="entry name" value="TPR-like"/>
    <property type="match status" value="1"/>
</dbReference>
<evidence type="ECO:0000256" key="2">
    <source>
        <dbReference type="ARBA" id="ARBA00023136"/>
    </source>
</evidence>
<feature type="domain" description="Outer membrane lipoprotein BamD-like" evidence="4">
    <location>
        <begin position="37"/>
        <end position="187"/>
    </location>
</feature>
<reference evidence="6" key="1">
    <citation type="submission" date="2017-06" db="EMBL/GenBank/DDBJ databases">
        <title>Capnocytophaga spp. assemblies.</title>
        <authorList>
            <person name="Gulvik C.A."/>
        </authorList>
    </citation>
    <scope>NUCLEOTIDE SEQUENCE [LARGE SCALE GENOMIC DNA]</scope>
    <source>
        <strain evidence="6">H1496</strain>
    </source>
</reference>
<protein>
    <submittedName>
        <fullName evidence="5">Outer membrane protein assembly factor BamD</fullName>
    </submittedName>
</protein>
<sequence>MNMKGKVLAFIVVLSFAFSSCGEYQKALKSDDYELKYKVAKALYDKGDYNRSMRLWEKVVGYYIGRPQGEDALYMYADSFYKRKKYLLAGYQYERFLKNYPRSEKAEEVLFLQGKCNFLESPKYSLDQDATYKALDQLQEYIDRYPNGAYLREANNMVLELLNKLQHKSFEIAKGYDKIRDYQAAIKSFDNFLVENPGSTFREEAMYYRLHSAYELAKNSIKSKEKQRFEEAKNYYELFSRTYPESNFMTKANRMYQDILKKISEL</sequence>
<dbReference type="NCBIfam" id="TIGR03302">
    <property type="entry name" value="OM_YfiO"/>
    <property type="match status" value="1"/>
</dbReference>
<dbReference type="EMBL" id="CP022386">
    <property type="protein sequence ID" value="ATA86758.1"/>
    <property type="molecule type" value="Genomic_DNA"/>
</dbReference>
<dbReference type="Pfam" id="PF13525">
    <property type="entry name" value="YfiO"/>
    <property type="match status" value="1"/>
</dbReference>
<dbReference type="InterPro" id="IPR039565">
    <property type="entry name" value="BamD-like"/>
</dbReference>
<evidence type="ECO:0000259" key="4">
    <source>
        <dbReference type="Pfam" id="PF13525"/>
    </source>
</evidence>
<name>A0A250FRS3_9FLAO</name>
<dbReference type="KEGG" id="cgh:CGC50_06010"/>
<dbReference type="Proteomes" id="UP000217250">
    <property type="component" value="Chromosome"/>
</dbReference>
<evidence type="ECO:0000256" key="3">
    <source>
        <dbReference type="ARBA" id="ARBA00023237"/>
    </source>
</evidence>
<organism evidence="5 6">
    <name type="scientific">Capnocytophaga gingivalis</name>
    <dbReference type="NCBI Taxonomy" id="1017"/>
    <lineage>
        <taxon>Bacteria</taxon>
        <taxon>Pseudomonadati</taxon>
        <taxon>Bacteroidota</taxon>
        <taxon>Flavobacteriia</taxon>
        <taxon>Flavobacteriales</taxon>
        <taxon>Flavobacteriaceae</taxon>
        <taxon>Capnocytophaga</taxon>
    </lineage>
</organism>
<dbReference type="Gene3D" id="1.25.40.10">
    <property type="entry name" value="Tetratricopeptide repeat domain"/>
    <property type="match status" value="1"/>
</dbReference>
<dbReference type="GeneID" id="84808112"/>
<keyword evidence="2" id="KW-0472">Membrane</keyword>
<keyword evidence="1" id="KW-0732">Signal</keyword>
<keyword evidence="3" id="KW-0998">Cell outer membrane</keyword>
<dbReference type="AlphaFoldDB" id="A0A250FRS3"/>
<dbReference type="RefSeq" id="WP_095910097.1">
    <property type="nucleotide sequence ID" value="NZ_CAUOUD010000010.1"/>
</dbReference>
<dbReference type="OrthoDB" id="9770761at2"/>
<proteinExistence type="predicted"/>
<dbReference type="PROSITE" id="PS51257">
    <property type="entry name" value="PROKAR_LIPOPROTEIN"/>
    <property type="match status" value="1"/>
</dbReference>
<gene>
    <name evidence="5" type="ORF">CGC50_06010</name>
</gene>
<evidence type="ECO:0000313" key="5">
    <source>
        <dbReference type="EMBL" id="ATA86758.1"/>
    </source>
</evidence>